<dbReference type="GO" id="GO:0016787">
    <property type="term" value="F:hydrolase activity"/>
    <property type="evidence" value="ECO:0007669"/>
    <property type="project" value="UniProtKB-UniRule"/>
</dbReference>
<evidence type="ECO:0000256" key="1">
    <source>
        <dbReference type="ARBA" id="ARBA00008950"/>
    </source>
</evidence>
<name>A0A7V5PMV0_CALAY</name>
<evidence type="ECO:0000256" key="2">
    <source>
        <dbReference type="RuleBase" id="RU362039"/>
    </source>
</evidence>
<feature type="domain" description="Calcineurin-like phosphoesterase" evidence="3">
    <location>
        <begin position="4"/>
        <end position="145"/>
    </location>
</feature>
<dbReference type="InterPro" id="IPR000979">
    <property type="entry name" value="Phosphodiesterase_MJ0936/Vps29"/>
</dbReference>
<dbReference type="Proteomes" id="UP000886124">
    <property type="component" value="Unassembled WGS sequence"/>
</dbReference>
<proteinExistence type="inferred from homology"/>
<dbReference type="GO" id="GO:0046872">
    <property type="term" value="F:metal ion binding"/>
    <property type="evidence" value="ECO:0007669"/>
    <property type="project" value="UniProtKB-KW"/>
</dbReference>
<accession>A0A7V5PMV0</accession>
<dbReference type="Pfam" id="PF12850">
    <property type="entry name" value="Metallophos_2"/>
    <property type="match status" value="1"/>
</dbReference>
<evidence type="ECO:0000313" key="4">
    <source>
        <dbReference type="EMBL" id="HHJ51707.1"/>
    </source>
</evidence>
<dbReference type="InterPro" id="IPR029052">
    <property type="entry name" value="Metallo-depent_PP-like"/>
</dbReference>
<evidence type="ECO:0000259" key="3">
    <source>
        <dbReference type="Pfam" id="PF12850"/>
    </source>
</evidence>
<gene>
    <name evidence="4" type="ORF">ENJ89_00805</name>
</gene>
<dbReference type="EC" id="3.1.4.-" evidence="2"/>
<comment type="cofactor">
    <cofactor evidence="2">
        <name>a divalent metal cation</name>
        <dbReference type="ChEBI" id="CHEBI:60240"/>
    </cofactor>
</comment>
<comment type="caution">
    <text evidence="4">The sequence shown here is derived from an EMBL/GenBank/DDBJ whole genome shotgun (WGS) entry which is preliminary data.</text>
</comment>
<keyword evidence="2" id="KW-0479">Metal-binding</keyword>
<reference evidence="4" key="1">
    <citation type="journal article" date="2020" name="mSystems">
        <title>Genome- and Community-Level Interaction Insights into Carbon Utilization and Element Cycling Functions of Hydrothermarchaeota in Hydrothermal Sediment.</title>
        <authorList>
            <person name="Zhou Z."/>
            <person name="Liu Y."/>
            <person name="Xu W."/>
            <person name="Pan J."/>
            <person name="Luo Z.H."/>
            <person name="Li M."/>
        </authorList>
    </citation>
    <scope>NUCLEOTIDE SEQUENCE [LARGE SCALE GENOMIC DNA]</scope>
    <source>
        <strain evidence="4">HyVt-527</strain>
    </source>
</reference>
<organism evidence="4">
    <name type="scientific">Caldithrix abyssi</name>
    <dbReference type="NCBI Taxonomy" id="187145"/>
    <lineage>
        <taxon>Bacteria</taxon>
        <taxon>Pseudomonadati</taxon>
        <taxon>Calditrichota</taxon>
        <taxon>Calditrichia</taxon>
        <taxon>Calditrichales</taxon>
        <taxon>Calditrichaceae</taxon>
        <taxon>Caldithrix</taxon>
    </lineage>
</organism>
<dbReference type="AlphaFoldDB" id="A0A7V5PMV0"/>
<dbReference type="InterPro" id="IPR024654">
    <property type="entry name" value="Calcineurin-like_PHP_lpxH"/>
</dbReference>
<dbReference type="EMBL" id="DROD01000055">
    <property type="protein sequence ID" value="HHJ51707.1"/>
    <property type="molecule type" value="Genomic_DNA"/>
</dbReference>
<comment type="similarity">
    <text evidence="1 2">Belongs to the metallophosphoesterase superfamily. YfcE family.</text>
</comment>
<dbReference type="NCBIfam" id="TIGR00040">
    <property type="entry name" value="yfcE"/>
    <property type="match status" value="1"/>
</dbReference>
<protein>
    <recommendedName>
        <fullName evidence="2">Phosphoesterase</fullName>
        <ecNumber evidence="2">3.1.4.-</ecNumber>
    </recommendedName>
</protein>
<dbReference type="PANTHER" id="PTHR11124">
    <property type="entry name" value="VACUOLAR SORTING PROTEIN VPS29"/>
    <property type="match status" value="1"/>
</dbReference>
<dbReference type="SUPFAM" id="SSF56300">
    <property type="entry name" value="Metallo-dependent phosphatases"/>
    <property type="match status" value="1"/>
</dbReference>
<dbReference type="Gene3D" id="3.60.21.10">
    <property type="match status" value="1"/>
</dbReference>
<sequence>MSEKIGLISDTHNRLNPKVFDVFAGVDLILHAGDIGGEQILTELNAIAPVKAVYGNTDSYPLVQRLKRVAFHEAAGFTICLTHIVFSPKTFSYELFKMNREAQIVVYGHTHKASQERFKGMYFINPGSASMPRYGKNPSVAILSFPDGQPDIEFIYL</sequence>